<dbReference type="STRING" id="10195.A0A3M7QB54"/>
<name>A0A3M7QB54_BRAPC</name>
<dbReference type="EMBL" id="REGN01006826">
    <property type="protein sequence ID" value="RNA08185.1"/>
    <property type="molecule type" value="Genomic_DNA"/>
</dbReference>
<comment type="caution">
    <text evidence="2">The sequence shown here is derived from an EMBL/GenBank/DDBJ whole genome shotgun (WGS) entry which is preliminary data.</text>
</comment>
<dbReference type="SUPFAM" id="SSF82919">
    <property type="entry name" value="Zn-finger domain of Sec23/24"/>
    <property type="match status" value="1"/>
</dbReference>
<dbReference type="AlphaFoldDB" id="A0A3M7QB54"/>
<dbReference type="InterPro" id="IPR036174">
    <property type="entry name" value="Znf_Sec23_Sec24_sf"/>
</dbReference>
<dbReference type="Gene3D" id="2.30.30.380">
    <property type="entry name" value="Zn-finger domain of Sec23/24"/>
    <property type="match status" value="1"/>
</dbReference>
<protein>
    <submittedName>
        <fullName evidence="2">Circularly permutated Ras 1-like</fullName>
    </submittedName>
</protein>
<dbReference type="Gene3D" id="3.40.50.410">
    <property type="entry name" value="von Willebrand factor, type A domain"/>
    <property type="match status" value="1"/>
</dbReference>
<dbReference type="GO" id="GO:0006886">
    <property type="term" value="P:intracellular protein transport"/>
    <property type="evidence" value="ECO:0007669"/>
    <property type="project" value="InterPro"/>
</dbReference>
<feature type="domain" description="VWFA" evidence="1">
    <location>
        <begin position="133"/>
        <end position="382"/>
    </location>
</feature>
<dbReference type="InterPro" id="IPR036465">
    <property type="entry name" value="vWFA_dom_sf"/>
</dbReference>
<dbReference type="Proteomes" id="UP000276133">
    <property type="component" value="Unassembled WGS sequence"/>
</dbReference>
<evidence type="ECO:0000313" key="3">
    <source>
        <dbReference type="Proteomes" id="UP000276133"/>
    </source>
</evidence>
<organism evidence="2 3">
    <name type="scientific">Brachionus plicatilis</name>
    <name type="common">Marine rotifer</name>
    <name type="synonym">Brachionus muelleri</name>
    <dbReference type="NCBI Taxonomy" id="10195"/>
    <lineage>
        <taxon>Eukaryota</taxon>
        <taxon>Metazoa</taxon>
        <taxon>Spiralia</taxon>
        <taxon>Gnathifera</taxon>
        <taxon>Rotifera</taxon>
        <taxon>Eurotatoria</taxon>
        <taxon>Monogononta</taxon>
        <taxon>Pseudotrocha</taxon>
        <taxon>Ploima</taxon>
        <taxon>Brachionidae</taxon>
        <taxon>Brachionus</taxon>
    </lineage>
</organism>
<dbReference type="Pfam" id="PF04810">
    <property type="entry name" value="zf-Sec23_Sec24"/>
    <property type="match status" value="1"/>
</dbReference>
<dbReference type="InterPro" id="IPR006895">
    <property type="entry name" value="Znf_Sec23_Sec24"/>
</dbReference>
<reference evidence="2 3" key="1">
    <citation type="journal article" date="2018" name="Sci. Rep.">
        <title>Genomic signatures of local adaptation to the degree of environmental predictability in rotifers.</title>
        <authorList>
            <person name="Franch-Gras L."/>
            <person name="Hahn C."/>
            <person name="Garcia-Roger E.M."/>
            <person name="Carmona M.J."/>
            <person name="Serra M."/>
            <person name="Gomez A."/>
        </authorList>
    </citation>
    <scope>NUCLEOTIDE SEQUENCE [LARGE SCALE GENOMIC DNA]</scope>
    <source>
        <strain evidence="2">HYR1</strain>
    </source>
</reference>
<dbReference type="GO" id="GO:0000149">
    <property type="term" value="F:SNARE binding"/>
    <property type="evidence" value="ECO:0007669"/>
    <property type="project" value="TreeGrafter"/>
</dbReference>
<sequence length="591" mass="66397">MEFCSKYGYDYGYDGSSSEELDSESEKTSGKKIRKADTNIVSVSFDRLVSTNQMFAGEPIKCTNCEAIMNQISRHHVDSGKKIWNCEFCLEPNPLNILDLNQIPDDTDTNFLIESVPQSNKNSTKKFHENQSFLFYCIDISASMDTEISESCQLSRLDAVKNACIENLTNLKSTQASKPIGLVTFSSRVRFIGDNLNSQKHLTLENTMPKASRSSSLLSRIKSVLSSNGTETANILDDREKLIELGRRQDKNLRPILESHRFLTAKIESLETEGATALGPALTFLIGFLDNSPGSQIILCTDGAANVGVGSIKRNERAEAFYEQIADYAKSRGIVVNVITMKGTDCKLGLLGKVADRTNGSVNIVKPSELSQELHTILQNRLIATHASAKLIVSKYLYIRDDILEETEMEAYEKNDCETLKNLEKNRKSFLVKDIGNVNVETEINFEYGIKTLDEKERKSAKELEKLPFQVQISYTLPNGARALRVLTKCQEFTSDRHKAENQLNSKEILWSSFSQKMSTYVARSSLNSAKRSMKQLRAYEKRNQVRIPKSLDSHIKLFSGLSSSTRAEQLSDEQIKNVLKAKRSNRASYL</sequence>
<evidence type="ECO:0000313" key="2">
    <source>
        <dbReference type="EMBL" id="RNA08185.1"/>
    </source>
</evidence>
<dbReference type="GO" id="GO:0090110">
    <property type="term" value="P:COPII-coated vesicle cargo loading"/>
    <property type="evidence" value="ECO:0007669"/>
    <property type="project" value="TreeGrafter"/>
</dbReference>
<dbReference type="GO" id="GO:0030127">
    <property type="term" value="C:COPII vesicle coat"/>
    <property type="evidence" value="ECO:0007669"/>
    <property type="project" value="InterPro"/>
</dbReference>
<dbReference type="InterPro" id="IPR050550">
    <property type="entry name" value="SEC23_SEC24_subfamily"/>
</dbReference>
<evidence type="ECO:0000259" key="1">
    <source>
        <dbReference type="PROSITE" id="PS50234"/>
    </source>
</evidence>
<dbReference type="PROSITE" id="PS50234">
    <property type="entry name" value="VWFA"/>
    <property type="match status" value="1"/>
</dbReference>
<dbReference type="OrthoDB" id="1724672at2759"/>
<gene>
    <name evidence="2" type="ORF">BpHYR1_002284</name>
</gene>
<dbReference type="GO" id="GO:0008270">
    <property type="term" value="F:zinc ion binding"/>
    <property type="evidence" value="ECO:0007669"/>
    <property type="project" value="InterPro"/>
</dbReference>
<proteinExistence type="predicted"/>
<dbReference type="PANTHER" id="PTHR13803:SF36">
    <property type="entry name" value="TYPE A VON WILLEBRAND FACTOR DOMAIN-CONTAINING PROTEIN"/>
    <property type="match status" value="1"/>
</dbReference>
<dbReference type="GO" id="GO:0070971">
    <property type="term" value="C:endoplasmic reticulum exit site"/>
    <property type="evidence" value="ECO:0007669"/>
    <property type="project" value="TreeGrafter"/>
</dbReference>
<dbReference type="InterPro" id="IPR002035">
    <property type="entry name" value="VWF_A"/>
</dbReference>
<dbReference type="PANTHER" id="PTHR13803">
    <property type="entry name" value="SEC24-RELATED PROTEIN"/>
    <property type="match status" value="1"/>
</dbReference>
<accession>A0A3M7QB54</accession>
<dbReference type="SUPFAM" id="SSF53300">
    <property type="entry name" value="vWA-like"/>
    <property type="match status" value="1"/>
</dbReference>
<keyword evidence="3" id="KW-1185">Reference proteome</keyword>